<dbReference type="AlphaFoldDB" id="A0A1T5INL3"/>
<reference evidence="2 3" key="1">
    <citation type="submission" date="2017-02" db="EMBL/GenBank/DDBJ databases">
        <authorList>
            <person name="Peterson S.W."/>
        </authorList>
    </citation>
    <scope>NUCLEOTIDE SEQUENCE [LARGE SCALE GENOMIC DNA]</scope>
    <source>
        <strain evidence="2 3">P15</strain>
    </source>
</reference>
<proteinExistence type="predicted"/>
<name>A0A1T5INL3_9GAMM</name>
<dbReference type="OrthoDB" id="6048657at2"/>
<dbReference type="SUPFAM" id="SSF56935">
    <property type="entry name" value="Porins"/>
    <property type="match status" value="1"/>
</dbReference>
<dbReference type="STRING" id="428993.SAMN06296058_0101"/>
<evidence type="ECO:0000313" key="3">
    <source>
        <dbReference type="Proteomes" id="UP000190341"/>
    </source>
</evidence>
<dbReference type="GO" id="GO:0019867">
    <property type="term" value="C:outer membrane"/>
    <property type="evidence" value="ECO:0007669"/>
    <property type="project" value="InterPro"/>
</dbReference>
<feature type="chain" id="PRO_5010549974" evidence="1">
    <location>
        <begin position="21"/>
        <end position="212"/>
    </location>
</feature>
<keyword evidence="3" id="KW-1185">Reference proteome</keyword>
<gene>
    <name evidence="2" type="ORF">SAMN06296058_0101</name>
</gene>
<protein>
    <submittedName>
        <fullName evidence="2">Outer membrane autotransporter barrel domain-containing protein</fullName>
    </submittedName>
</protein>
<evidence type="ECO:0000256" key="1">
    <source>
        <dbReference type="SAM" id="SignalP"/>
    </source>
</evidence>
<keyword evidence="1" id="KW-0732">Signal</keyword>
<dbReference type="EMBL" id="FUZV01000001">
    <property type="protein sequence ID" value="SKC40618.1"/>
    <property type="molecule type" value="Genomic_DNA"/>
</dbReference>
<evidence type="ECO:0000313" key="2">
    <source>
        <dbReference type="EMBL" id="SKC40618.1"/>
    </source>
</evidence>
<sequence>MKKTLLLALAISAASFAASAGEINYNSVEFGYAQTQLDTGSTMNDKSLQDMRPKGYYLKGSVELGESPFYLFGGFGQGNDTATAHVANERVRINAKQRTYDVGVGAHYGLNEKTDLLVETSYLSDRVSIDRKGKHERVNGEAVRFAVGVDGMMTDKLEGWAKVNYTQGELTSGEFGAELGAQYSFTKTWGIVGQYNYGRDASGYQVGVRASF</sequence>
<feature type="signal peptide" evidence="1">
    <location>
        <begin position="1"/>
        <end position="20"/>
    </location>
</feature>
<dbReference type="InterPro" id="IPR006315">
    <property type="entry name" value="OM_autotransptr_brl_dom"/>
</dbReference>
<dbReference type="NCBIfam" id="TIGR01414">
    <property type="entry name" value="autotrans_barl"/>
    <property type="match status" value="1"/>
</dbReference>
<organism evidence="2 3">
    <name type="scientific">Pseudoxanthomonas indica</name>
    <dbReference type="NCBI Taxonomy" id="428993"/>
    <lineage>
        <taxon>Bacteria</taxon>
        <taxon>Pseudomonadati</taxon>
        <taxon>Pseudomonadota</taxon>
        <taxon>Gammaproteobacteria</taxon>
        <taxon>Lysobacterales</taxon>
        <taxon>Lysobacteraceae</taxon>
        <taxon>Pseudoxanthomonas</taxon>
    </lineage>
</organism>
<dbReference type="Proteomes" id="UP000190341">
    <property type="component" value="Unassembled WGS sequence"/>
</dbReference>
<accession>A0A1T5INL3</accession>
<dbReference type="RefSeq" id="WP_139381335.1">
    <property type="nucleotide sequence ID" value="NZ_FUZV01000001.1"/>
</dbReference>